<evidence type="ECO:0000256" key="2">
    <source>
        <dbReference type="ARBA" id="ARBA00023239"/>
    </source>
</evidence>
<dbReference type="RefSeq" id="WP_307327957.1">
    <property type="nucleotide sequence ID" value="NZ_JAUSUG010000015.1"/>
</dbReference>
<evidence type="ECO:0000313" key="3">
    <source>
        <dbReference type="EMBL" id="MDQ0256199.1"/>
    </source>
</evidence>
<comment type="caution">
    <text evidence="3">The sequence shown here is derived from an EMBL/GenBank/DDBJ whole genome shotgun (WGS) entry which is preliminary data.</text>
</comment>
<keyword evidence="2" id="KW-0456">Lyase</keyword>
<dbReference type="EMBL" id="JAUSUG010000015">
    <property type="protein sequence ID" value="MDQ0256199.1"/>
    <property type="molecule type" value="Genomic_DNA"/>
</dbReference>
<name>A0ABT9ZY81_9BACI</name>
<evidence type="ECO:0000256" key="1">
    <source>
        <dbReference type="ARBA" id="ARBA00022723"/>
    </source>
</evidence>
<keyword evidence="4" id="KW-1185">Reference proteome</keyword>
<sequence>MCDYFKKRFEFIKADYGTILPDSILDKANVVSGEGLRKLIVVPIFLSEGYYTSKKIPAKLQGMDYVYDGTAYLPHSLLSLRLQSQINQYV</sequence>
<keyword evidence="1" id="KW-0479">Metal-binding</keyword>
<dbReference type="Pfam" id="PF01903">
    <property type="entry name" value="CbiX"/>
    <property type="match status" value="1"/>
</dbReference>
<dbReference type="Proteomes" id="UP001230005">
    <property type="component" value="Unassembled WGS sequence"/>
</dbReference>
<proteinExistence type="predicted"/>
<evidence type="ECO:0000313" key="4">
    <source>
        <dbReference type="Proteomes" id="UP001230005"/>
    </source>
</evidence>
<reference evidence="3 4" key="1">
    <citation type="submission" date="2023-07" db="EMBL/GenBank/DDBJ databases">
        <title>Genomic Encyclopedia of Type Strains, Phase IV (KMG-IV): sequencing the most valuable type-strain genomes for metagenomic binning, comparative biology and taxonomic classification.</title>
        <authorList>
            <person name="Goeker M."/>
        </authorList>
    </citation>
    <scope>NUCLEOTIDE SEQUENCE [LARGE SCALE GENOMIC DNA]</scope>
    <source>
        <strain evidence="3 4">DSM 9768</strain>
    </source>
</reference>
<dbReference type="Gene3D" id="3.40.50.1400">
    <property type="match status" value="1"/>
</dbReference>
<dbReference type="SUPFAM" id="SSF53800">
    <property type="entry name" value="Chelatase"/>
    <property type="match status" value="1"/>
</dbReference>
<dbReference type="InterPro" id="IPR002762">
    <property type="entry name" value="CbiX-like"/>
</dbReference>
<accession>A0ABT9ZY81</accession>
<gene>
    <name evidence="3" type="ORF">J2S74_003617</name>
</gene>
<organism evidence="3 4">
    <name type="scientific">Evansella vedderi</name>
    <dbReference type="NCBI Taxonomy" id="38282"/>
    <lineage>
        <taxon>Bacteria</taxon>
        <taxon>Bacillati</taxon>
        <taxon>Bacillota</taxon>
        <taxon>Bacilli</taxon>
        <taxon>Bacillales</taxon>
        <taxon>Bacillaceae</taxon>
        <taxon>Evansella</taxon>
    </lineage>
</organism>
<protein>
    <submittedName>
        <fullName evidence="3">Sirohydrochlorin ferrochelatase</fullName>
    </submittedName>
</protein>